<proteinExistence type="predicted"/>
<dbReference type="AlphaFoldDB" id="A0A9Q4PV79"/>
<gene>
    <name evidence="2" type="ORF">L0665_03725</name>
</gene>
<name>A0A9Q4PV79_9EURY</name>
<reference evidence="2" key="1">
    <citation type="submission" date="2022-01" db="EMBL/GenBank/DDBJ databases">
        <title>Draft genome of Methanogenium marinum DSM 15558.</title>
        <authorList>
            <person name="Chen S.-C."/>
            <person name="You Y.-T."/>
        </authorList>
    </citation>
    <scope>NUCLEOTIDE SEQUENCE</scope>
    <source>
        <strain evidence="2">DSM 15558</strain>
    </source>
</reference>
<protein>
    <recommendedName>
        <fullName evidence="1">Imm-5-like domain-containing protein</fullName>
    </recommendedName>
</protein>
<organism evidence="2 3">
    <name type="scientific">Methanogenium marinum</name>
    <dbReference type="NCBI Taxonomy" id="348610"/>
    <lineage>
        <taxon>Archaea</taxon>
        <taxon>Methanobacteriati</taxon>
        <taxon>Methanobacteriota</taxon>
        <taxon>Stenosarchaea group</taxon>
        <taxon>Methanomicrobia</taxon>
        <taxon>Methanomicrobiales</taxon>
        <taxon>Methanomicrobiaceae</taxon>
        <taxon>Methanogenium</taxon>
    </lineage>
</organism>
<evidence type="ECO:0000259" key="1">
    <source>
        <dbReference type="Pfam" id="PF21805"/>
    </source>
</evidence>
<dbReference type="InterPro" id="IPR048667">
    <property type="entry name" value="Imm5-like"/>
</dbReference>
<accession>A0A9Q4PV79</accession>
<evidence type="ECO:0000313" key="3">
    <source>
        <dbReference type="Proteomes" id="UP001143747"/>
    </source>
</evidence>
<dbReference type="Pfam" id="PF21805">
    <property type="entry name" value="Imm5_like"/>
    <property type="match status" value="1"/>
</dbReference>
<feature type="domain" description="Imm-5-like" evidence="1">
    <location>
        <begin position="19"/>
        <end position="150"/>
    </location>
</feature>
<comment type="caution">
    <text evidence="2">The sequence shown here is derived from an EMBL/GenBank/DDBJ whole genome shotgun (WGS) entry which is preliminary data.</text>
</comment>
<sequence>MKEESPFSRAHKDEPMAELVRETDHQTLAIWAIDCVERVIPYFEIQFPLDNRPGKALDTLRNWINTGIFSMEDIRKASLDAHAAAREVGKDNAARSAARAAGQAVATAHVPTHSLAAATYALQAIYRAESPSEADAAVARERDWQYQHLRELLNSRETSKRAAPESDEHK</sequence>
<keyword evidence="3" id="KW-1185">Reference proteome</keyword>
<dbReference type="Proteomes" id="UP001143747">
    <property type="component" value="Unassembled WGS sequence"/>
</dbReference>
<dbReference type="RefSeq" id="WP_274924368.1">
    <property type="nucleotide sequence ID" value="NZ_JAKELO010000002.1"/>
</dbReference>
<evidence type="ECO:0000313" key="2">
    <source>
        <dbReference type="EMBL" id="MDE4907720.1"/>
    </source>
</evidence>
<dbReference type="EMBL" id="JAKELO010000002">
    <property type="protein sequence ID" value="MDE4907720.1"/>
    <property type="molecule type" value="Genomic_DNA"/>
</dbReference>